<evidence type="ECO:0008006" key="3">
    <source>
        <dbReference type="Google" id="ProtNLM"/>
    </source>
</evidence>
<dbReference type="Proteomes" id="UP000054526">
    <property type="component" value="Unassembled WGS sequence"/>
</dbReference>
<accession>A0ABR5A8M9</accession>
<proteinExistence type="predicted"/>
<dbReference type="RefSeq" id="WP_041058790.1">
    <property type="nucleotide sequence ID" value="NZ_JXAL01000001.1"/>
</dbReference>
<evidence type="ECO:0000313" key="1">
    <source>
        <dbReference type="EMBL" id="KIL37411.1"/>
    </source>
</evidence>
<name>A0ABR5A8M9_9BACL</name>
<comment type="caution">
    <text evidence="1">The sequence shown here is derived from an EMBL/GenBank/DDBJ whole genome shotgun (WGS) entry which is preliminary data.</text>
</comment>
<dbReference type="EMBL" id="JXAL01000001">
    <property type="protein sequence ID" value="KIL37411.1"/>
    <property type="molecule type" value="Genomic_DNA"/>
</dbReference>
<reference evidence="1 2" key="1">
    <citation type="submission" date="2014-12" db="EMBL/GenBank/DDBJ databases">
        <title>Draft genome sequence of Cohnella kolymensis strain B-2846.</title>
        <authorList>
            <person name="Karlyshev A.V."/>
            <person name="Kudryashova E.B."/>
        </authorList>
    </citation>
    <scope>NUCLEOTIDE SEQUENCE [LARGE SCALE GENOMIC DNA]</scope>
    <source>
        <strain evidence="1 2">VKM B-2846</strain>
    </source>
</reference>
<sequence length="224" mass="25448">MEKKQIITLIKKTYAEFAKEHGFTFYKPTILVRISEDTLHIINFDVYAHGFDCKVAIQPLFVPGEAISLSLGNRLSHLGEHSPGIWGQGNEIEVAEDFEQVKVLLENNALPWFEKVGHPEGLINFLSDGNFERNKDMIVGLPPFMRRLILAMGYLNCGNTRKAASEVGIFHELTKDETKPWMLELKKLAHQINELIIKGDSGEIVQHLNRIIQETKSNLKIKIS</sequence>
<protein>
    <recommendedName>
        <fullName evidence="3">DUF4304 domain-containing protein</fullName>
    </recommendedName>
</protein>
<keyword evidence="2" id="KW-1185">Reference proteome</keyword>
<gene>
    <name evidence="1" type="ORF">SD71_01765</name>
</gene>
<organism evidence="1 2">
    <name type="scientific">Cohnella kolymensis</name>
    <dbReference type="NCBI Taxonomy" id="1590652"/>
    <lineage>
        <taxon>Bacteria</taxon>
        <taxon>Bacillati</taxon>
        <taxon>Bacillota</taxon>
        <taxon>Bacilli</taxon>
        <taxon>Bacillales</taxon>
        <taxon>Paenibacillaceae</taxon>
        <taxon>Cohnella</taxon>
    </lineage>
</organism>
<evidence type="ECO:0000313" key="2">
    <source>
        <dbReference type="Proteomes" id="UP000054526"/>
    </source>
</evidence>